<evidence type="ECO:0000313" key="1">
    <source>
        <dbReference type="EMBL" id="GBM85215.1"/>
    </source>
</evidence>
<reference evidence="1 2" key="1">
    <citation type="journal article" date="2019" name="Sci. Rep.">
        <title>Orb-weaving spider Araneus ventricosus genome elucidates the spidroin gene catalogue.</title>
        <authorList>
            <person name="Kono N."/>
            <person name="Nakamura H."/>
            <person name="Ohtoshi R."/>
            <person name="Moran D.A.P."/>
            <person name="Shinohara A."/>
            <person name="Yoshida Y."/>
            <person name="Fujiwara M."/>
            <person name="Mori M."/>
            <person name="Tomita M."/>
            <person name="Arakawa K."/>
        </authorList>
    </citation>
    <scope>NUCLEOTIDE SEQUENCE [LARGE SCALE GENOMIC DNA]</scope>
</reference>
<dbReference type="EMBL" id="BGPR01109211">
    <property type="protein sequence ID" value="GBM85215.1"/>
    <property type="molecule type" value="Genomic_DNA"/>
</dbReference>
<dbReference type="AlphaFoldDB" id="A0A4Y2J5J3"/>
<evidence type="ECO:0000313" key="2">
    <source>
        <dbReference type="Proteomes" id="UP000499080"/>
    </source>
</evidence>
<gene>
    <name evidence="1" type="ORF">AVEN_184272_1</name>
</gene>
<dbReference type="Proteomes" id="UP000499080">
    <property type="component" value="Unassembled WGS sequence"/>
</dbReference>
<feature type="non-terminal residue" evidence="1">
    <location>
        <position position="65"/>
    </location>
</feature>
<accession>A0A4Y2J5J3</accession>
<organism evidence="1 2">
    <name type="scientific">Araneus ventricosus</name>
    <name type="common">Orbweaver spider</name>
    <name type="synonym">Epeira ventricosa</name>
    <dbReference type="NCBI Taxonomy" id="182803"/>
    <lineage>
        <taxon>Eukaryota</taxon>
        <taxon>Metazoa</taxon>
        <taxon>Ecdysozoa</taxon>
        <taxon>Arthropoda</taxon>
        <taxon>Chelicerata</taxon>
        <taxon>Arachnida</taxon>
        <taxon>Araneae</taxon>
        <taxon>Araneomorphae</taxon>
        <taxon>Entelegynae</taxon>
        <taxon>Araneoidea</taxon>
        <taxon>Araneidae</taxon>
        <taxon>Araneus</taxon>
    </lineage>
</organism>
<comment type="caution">
    <text evidence="1">The sequence shown here is derived from an EMBL/GenBank/DDBJ whole genome shotgun (WGS) entry which is preliminary data.</text>
</comment>
<name>A0A4Y2J5J3_ARAVE</name>
<proteinExistence type="predicted"/>
<protein>
    <submittedName>
        <fullName evidence="1">Uncharacterized protein</fullName>
    </submittedName>
</protein>
<keyword evidence="2" id="KW-1185">Reference proteome</keyword>
<sequence length="65" mass="6893">MSVDSHQKDPAVGISYFSDPGSCNALMNVASQPKSDVVQFKKVESKESISVVSLPPSSPESTHTV</sequence>